<protein>
    <recommendedName>
        <fullName evidence="11">Cystinosin</fullName>
    </recommendedName>
</protein>
<dbReference type="InterPro" id="IPR005282">
    <property type="entry name" value="LC_transporter"/>
</dbReference>
<evidence type="ECO:0000256" key="4">
    <source>
        <dbReference type="ARBA" id="ARBA00022737"/>
    </source>
</evidence>
<comment type="subcellular location">
    <subcellularLocation>
        <location evidence="1">Endomembrane system</location>
        <topology evidence="1">Multi-pass membrane protein</topology>
    </subcellularLocation>
</comment>
<organism evidence="9 10">
    <name type="scientific">Triparma strigata</name>
    <dbReference type="NCBI Taxonomy" id="1606541"/>
    <lineage>
        <taxon>Eukaryota</taxon>
        <taxon>Sar</taxon>
        <taxon>Stramenopiles</taxon>
        <taxon>Ochrophyta</taxon>
        <taxon>Bolidophyceae</taxon>
        <taxon>Parmales</taxon>
        <taxon>Triparmaceae</taxon>
        <taxon>Triparma</taxon>
    </lineage>
</organism>
<dbReference type="InterPro" id="IPR006603">
    <property type="entry name" value="PQ-loop_rpt"/>
</dbReference>
<evidence type="ECO:0000256" key="1">
    <source>
        <dbReference type="ARBA" id="ARBA00004127"/>
    </source>
</evidence>
<evidence type="ECO:0000313" key="10">
    <source>
        <dbReference type="Proteomes" id="UP001165085"/>
    </source>
</evidence>
<keyword evidence="6 8" id="KW-0472">Membrane</keyword>
<keyword evidence="10" id="KW-1185">Reference proteome</keyword>
<evidence type="ECO:0000313" key="9">
    <source>
        <dbReference type="EMBL" id="GMH64856.1"/>
    </source>
</evidence>
<dbReference type="GO" id="GO:0012505">
    <property type="term" value="C:endomembrane system"/>
    <property type="evidence" value="ECO:0007669"/>
    <property type="project" value="UniProtKB-SubCell"/>
</dbReference>
<evidence type="ECO:0008006" key="11">
    <source>
        <dbReference type="Google" id="ProtNLM"/>
    </source>
</evidence>
<keyword evidence="4" id="KW-0677">Repeat</keyword>
<dbReference type="GO" id="GO:0005774">
    <property type="term" value="C:vacuolar membrane"/>
    <property type="evidence" value="ECO:0007669"/>
    <property type="project" value="TreeGrafter"/>
</dbReference>
<dbReference type="AlphaFoldDB" id="A0A9W7A7H0"/>
<evidence type="ECO:0000256" key="5">
    <source>
        <dbReference type="ARBA" id="ARBA00022989"/>
    </source>
</evidence>
<accession>A0A9W7A7H0</accession>
<dbReference type="Gene3D" id="1.20.1280.290">
    <property type="match status" value="1"/>
</dbReference>
<dbReference type="Pfam" id="PF04193">
    <property type="entry name" value="PQ-loop"/>
    <property type="match status" value="1"/>
</dbReference>
<reference evidence="10" key="1">
    <citation type="journal article" date="2023" name="Commun. Biol.">
        <title>Genome analysis of Parmales, the sister group of diatoms, reveals the evolutionary specialization of diatoms from phago-mixotrophs to photoautotrophs.</title>
        <authorList>
            <person name="Ban H."/>
            <person name="Sato S."/>
            <person name="Yoshikawa S."/>
            <person name="Yamada K."/>
            <person name="Nakamura Y."/>
            <person name="Ichinomiya M."/>
            <person name="Sato N."/>
            <person name="Blanc-Mathieu R."/>
            <person name="Endo H."/>
            <person name="Kuwata A."/>
            <person name="Ogata H."/>
        </authorList>
    </citation>
    <scope>NUCLEOTIDE SEQUENCE [LARGE SCALE GENOMIC DNA]</scope>
    <source>
        <strain evidence="10">NIES 3701</strain>
    </source>
</reference>
<sequence>MQVCYYDGMVGSFGRQKVSRFCYVVCWCLGSFSVVYGAVLVVTGAGAGRERDDNDNENEEWKYCNYYDYVYALSYCKVFITLIKYVPQVYLNYERKSTKGWNVWNVILDISGGIFSVLQLVGDCLALKDWTGLTNDLPKFFLGALSIFFDVGFLIQHYVLYGNREPAEEDLDSSSSVAQRRSSESFGGGKFGNNYGYQEVGGESA</sequence>
<evidence type="ECO:0000256" key="8">
    <source>
        <dbReference type="SAM" id="Phobius"/>
    </source>
</evidence>
<evidence type="ECO:0000256" key="2">
    <source>
        <dbReference type="ARBA" id="ARBA00022448"/>
    </source>
</evidence>
<evidence type="ECO:0000256" key="3">
    <source>
        <dbReference type="ARBA" id="ARBA00022692"/>
    </source>
</evidence>
<feature type="region of interest" description="Disordered" evidence="7">
    <location>
        <begin position="170"/>
        <end position="205"/>
    </location>
</feature>
<keyword evidence="3 8" id="KW-0812">Transmembrane</keyword>
<feature type="transmembrane region" description="Helical" evidence="8">
    <location>
        <begin position="141"/>
        <end position="161"/>
    </location>
</feature>
<proteinExistence type="predicted"/>
<dbReference type="EMBL" id="BRXY01000097">
    <property type="protein sequence ID" value="GMH64856.1"/>
    <property type="molecule type" value="Genomic_DNA"/>
</dbReference>
<dbReference type="OrthoDB" id="75720at2759"/>
<keyword evidence="5 8" id="KW-1133">Transmembrane helix</keyword>
<comment type="caution">
    <text evidence="9">The sequence shown here is derived from an EMBL/GenBank/DDBJ whole genome shotgun (WGS) entry which is preliminary data.</text>
</comment>
<dbReference type="GO" id="GO:0015184">
    <property type="term" value="F:L-cystine transmembrane transporter activity"/>
    <property type="evidence" value="ECO:0007669"/>
    <property type="project" value="TreeGrafter"/>
</dbReference>
<dbReference type="SMART" id="SM00679">
    <property type="entry name" value="CTNS"/>
    <property type="match status" value="1"/>
</dbReference>
<gene>
    <name evidence="9" type="ORF">TrST_g1240</name>
</gene>
<name>A0A9W7A7H0_9STRA</name>
<keyword evidence="2" id="KW-0813">Transport</keyword>
<evidence type="ECO:0000256" key="7">
    <source>
        <dbReference type="SAM" id="MobiDB-lite"/>
    </source>
</evidence>
<feature type="transmembrane region" description="Helical" evidence="8">
    <location>
        <begin position="21"/>
        <end position="49"/>
    </location>
</feature>
<feature type="transmembrane region" description="Helical" evidence="8">
    <location>
        <begin position="69"/>
        <end position="91"/>
    </location>
</feature>
<feature type="transmembrane region" description="Helical" evidence="8">
    <location>
        <begin position="103"/>
        <end position="121"/>
    </location>
</feature>
<evidence type="ECO:0000256" key="6">
    <source>
        <dbReference type="ARBA" id="ARBA00023136"/>
    </source>
</evidence>
<dbReference type="PANTHER" id="PTHR13131">
    <property type="entry name" value="CYSTINOSIN"/>
    <property type="match status" value="1"/>
</dbReference>
<dbReference type="PANTHER" id="PTHR13131:SF5">
    <property type="entry name" value="CYSTINOSIN"/>
    <property type="match status" value="1"/>
</dbReference>
<dbReference type="Proteomes" id="UP001165085">
    <property type="component" value="Unassembled WGS sequence"/>
</dbReference>